<keyword evidence="3" id="KW-0274">FAD</keyword>
<evidence type="ECO:0000256" key="1">
    <source>
        <dbReference type="ARBA" id="ARBA00001974"/>
    </source>
</evidence>
<evidence type="ECO:0000256" key="3">
    <source>
        <dbReference type="ARBA" id="ARBA00022827"/>
    </source>
</evidence>
<name>A0A443IKD9_9BACI</name>
<sequence>MNKHYDVIVVGAVSMGIAAGYYLSRQGVKVLLVDAFNPPHTNASHHGDTRVIRHAYGEGREYVPLALRAQELWDELEKMSYLKIFSRVGALGFGPKGESPFIDEAIASAKEFDLSIELLSSKEISKRWPGIAIPENYEAFFEPNSGVLWSENCIRMYRELAKVHGADIVVNSPVEDIQTYEDSVTVVTKNRN</sequence>
<comment type="caution">
    <text evidence="7">The sequence shown here is derived from an EMBL/GenBank/DDBJ whole genome shotgun (WGS) entry which is preliminary data.</text>
</comment>
<dbReference type="PANTHER" id="PTHR10961">
    <property type="entry name" value="PEROXISOMAL SARCOSINE OXIDASE"/>
    <property type="match status" value="1"/>
</dbReference>
<dbReference type="InterPro" id="IPR036188">
    <property type="entry name" value="FAD/NAD-bd_sf"/>
</dbReference>
<keyword evidence="4" id="KW-0560">Oxidoreductase</keyword>
<keyword evidence="5" id="KW-0812">Transmembrane</keyword>
<keyword evidence="2" id="KW-0285">Flavoprotein</keyword>
<evidence type="ECO:0000256" key="5">
    <source>
        <dbReference type="SAM" id="Phobius"/>
    </source>
</evidence>
<dbReference type="InterPro" id="IPR045170">
    <property type="entry name" value="MTOX"/>
</dbReference>
<evidence type="ECO:0000313" key="7">
    <source>
        <dbReference type="EMBL" id="RWR05277.1"/>
    </source>
</evidence>
<dbReference type="EMBL" id="QYTU02000046">
    <property type="protein sequence ID" value="RWR05277.1"/>
    <property type="molecule type" value="Genomic_DNA"/>
</dbReference>
<evidence type="ECO:0000259" key="6">
    <source>
        <dbReference type="Pfam" id="PF01266"/>
    </source>
</evidence>
<evidence type="ECO:0000256" key="4">
    <source>
        <dbReference type="ARBA" id="ARBA00023002"/>
    </source>
</evidence>
<dbReference type="Proteomes" id="UP000273811">
    <property type="component" value="Unassembled WGS sequence"/>
</dbReference>
<dbReference type="SUPFAM" id="SSF51905">
    <property type="entry name" value="FAD/NAD(P)-binding domain"/>
    <property type="match status" value="1"/>
</dbReference>
<feature type="transmembrane region" description="Helical" evidence="5">
    <location>
        <begin position="7"/>
        <end position="24"/>
    </location>
</feature>
<proteinExistence type="predicted"/>
<dbReference type="GO" id="GO:0008115">
    <property type="term" value="F:sarcosine oxidase activity"/>
    <property type="evidence" value="ECO:0007669"/>
    <property type="project" value="TreeGrafter"/>
</dbReference>
<keyword evidence="5" id="KW-1133">Transmembrane helix</keyword>
<comment type="cofactor">
    <cofactor evidence="1">
        <name>FAD</name>
        <dbReference type="ChEBI" id="CHEBI:57692"/>
    </cofactor>
</comment>
<dbReference type="AlphaFoldDB" id="A0A443IKD9"/>
<organism evidence="7 8">
    <name type="scientific">Siminovitchia fortis</name>
    <dbReference type="NCBI Taxonomy" id="254758"/>
    <lineage>
        <taxon>Bacteria</taxon>
        <taxon>Bacillati</taxon>
        <taxon>Bacillota</taxon>
        <taxon>Bacilli</taxon>
        <taxon>Bacillales</taxon>
        <taxon>Bacillaceae</taxon>
        <taxon>Siminovitchia</taxon>
    </lineage>
</organism>
<dbReference type="Gene3D" id="3.50.50.60">
    <property type="entry name" value="FAD/NAD(P)-binding domain"/>
    <property type="match status" value="2"/>
</dbReference>
<protein>
    <submittedName>
        <fullName evidence="7">FAD-dependent oxidoreductase</fullName>
    </submittedName>
</protein>
<dbReference type="RefSeq" id="WP_120075381.1">
    <property type="nucleotide sequence ID" value="NZ_CP126113.1"/>
</dbReference>
<keyword evidence="8" id="KW-1185">Reference proteome</keyword>
<dbReference type="OrthoDB" id="9794226at2"/>
<dbReference type="GO" id="GO:0005829">
    <property type="term" value="C:cytosol"/>
    <property type="evidence" value="ECO:0007669"/>
    <property type="project" value="TreeGrafter"/>
</dbReference>
<dbReference type="Pfam" id="PF01266">
    <property type="entry name" value="DAO"/>
    <property type="match status" value="1"/>
</dbReference>
<reference evidence="7" key="1">
    <citation type="submission" date="2018-12" db="EMBL/GenBank/DDBJ databases">
        <authorList>
            <person name="Sun L."/>
            <person name="Chen Z."/>
        </authorList>
    </citation>
    <scope>NUCLEOTIDE SEQUENCE [LARGE SCALE GENOMIC DNA]</scope>
    <source>
        <strain evidence="7">DSM 16012</strain>
    </source>
</reference>
<dbReference type="InterPro" id="IPR006076">
    <property type="entry name" value="FAD-dep_OxRdtase"/>
</dbReference>
<evidence type="ECO:0000256" key="2">
    <source>
        <dbReference type="ARBA" id="ARBA00022630"/>
    </source>
</evidence>
<dbReference type="PANTHER" id="PTHR10961:SF7">
    <property type="entry name" value="FAD DEPENDENT OXIDOREDUCTASE DOMAIN-CONTAINING PROTEIN"/>
    <property type="match status" value="1"/>
</dbReference>
<accession>A0A443IKD9</accession>
<keyword evidence="5" id="KW-0472">Membrane</keyword>
<gene>
    <name evidence="7" type="ORF">D4N35_015715</name>
</gene>
<evidence type="ECO:0000313" key="8">
    <source>
        <dbReference type="Proteomes" id="UP000273811"/>
    </source>
</evidence>
<feature type="domain" description="FAD dependent oxidoreductase" evidence="6">
    <location>
        <begin position="6"/>
        <end position="188"/>
    </location>
</feature>
<dbReference type="GO" id="GO:0050660">
    <property type="term" value="F:flavin adenine dinucleotide binding"/>
    <property type="evidence" value="ECO:0007669"/>
    <property type="project" value="InterPro"/>
</dbReference>